<comment type="cofactor">
    <cofactor evidence="1 16">
        <name>pyridoxal 5'-phosphate</name>
        <dbReference type="ChEBI" id="CHEBI:597326"/>
    </cofactor>
</comment>
<evidence type="ECO:0000256" key="11">
    <source>
        <dbReference type="ARBA" id="ARBA00031691"/>
    </source>
</evidence>
<evidence type="ECO:0000259" key="18">
    <source>
        <dbReference type="Pfam" id="PF00155"/>
    </source>
</evidence>
<comment type="caution">
    <text evidence="19">The sequence shown here is derived from an EMBL/GenBank/DDBJ whole genome shotgun (WGS) entry which is preliminary data.</text>
</comment>
<dbReference type="InterPro" id="IPR015424">
    <property type="entry name" value="PyrdxlP-dep_Trfase"/>
</dbReference>
<dbReference type="NCBIfam" id="TIGR01821">
    <property type="entry name" value="5aminolev_synth"/>
    <property type="match status" value="1"/>
</dbReference>
<evidence type="ECO:0000256" key="14">
    <source>
        <dbReference type="ARBA" id="ARBA00047654"/>
    </source>
</evidence>
<dbReference type="Proteomes" id="UP000668403">
    <property type="component" value="Unassembled WGS sequence"/>
</dbReference>
<evidence type="ECO:0000256" key="6">
    <source>
        <dbReference type="ARBA" id="ARBA00013257"/>
    </source>
</evidence>
<keyword evidence="8 16" id="KW-0663">Pyridoxal phosphate</keyword>
<dbReference type="CDD" id="cd06454">
    <property type="entry name" value="KBL_like"/>
    <property type="match status" value="1"/>
</dbReference>
<protein>
    <recommendedName>
        <fullName evidence="11">5-aminolevulinic acid synthase</fullName>
        <ecNumber evidence="6">2.3.1.37</ecNumber>
        <ecNumber evidence="5">2.3.1.47</ecNumber>
    </recommendedName>
    <alternativeName>
        <fullName evidence="12">Delta-ALA synthase</fullName>
    </alternativeName>
    <alternativeName>
        <fullName evidence="13">Delta-aminolevulinate synthase</fullName>
    </alternativeName>
</protein>
<dbReference type="InterPro" id="IPR001917">
    <property type="entry name" value="Aminotrans_II_pyridoxalP_BS"/>
</dbReference>
<dbReference type="Gene3D" id="3.90.1150.10">
    <property type="entry name" value="Aspartate Aminotransferase, domain 1"/>
    <property type="match status" value="1"/>
</dbReference>
<evidence type="ECO:0000256" key="12">
    <source>
        <dbReference type="ARBA" id="ARBA00031945"/>
    </source>
</evidence>
<organism evidence="19 20">
    <name type="scientific">Leucobacter tardus</name>
    <dbReference type="NCBI Taxonomy" id="501483"/>
    <lineage>
        <taxon>Bacteria</taxon>
        <taxon>Bacillati</taxon>
        <taxon>Actinomycetota</taxon>
        <taxon>Actinomycetes</taxon>
        <taxon>Micrococcales</taxon>
        <taxon>Microbacteriaceae</taxon>
        <taxon>Leucobacter</taxon>
    </lineage>
</organism>
<evidence type="ECO:0000256" key="10">
    <source>
        <dbReference type="ARBA" id="ARBA00023315"/>
    </source>
</evidence>
<dbReference type="PANTHER" id="PTHR13693">
    <property type="entry name" value="CLASS II AMINOTRANSFERASE/8-AMINO-7-OXONONANOATE SYNTHASE"/>
    <property type="match status" value="1"/>
</dbReference>
<dbReference type="GO" id="GO:0006783">
    <property type="term" value="P:heme biosynthetic process"/>
    <property type="evidence" value="ECO:0007669"/>
    <property type="project" value="UniProtKB-KW"/>
</dbReference>
<keyword evidence="10 19" id="KW-0012">Acyltransferase</keyword>
<evidence type="ECO:0000256" key="8">
    <source>
        <dbReference type="ARBA" id="ARBA00022898"/>
    </source>
</evidence>
<dbReference type="SUPFAM" id="SSF53383">
    <property type="entry name" value="PLP-dependent transferases"/>
    <property type="match status" value="1"/>
</dbReference>
<evidence type="ECO:0000256" key="2">
    <source>
        <dbReference type="ARBA" id="ARBA00005029"/>
    </source>
</evidence>
<dbReference type="GO" id="GO:0008710">
    <property type="term" value="F:8-amino-7-oxononanoate synthase activity"/>
    <property type="evidence" value="ECO:0007669"/>
    <property type="project" value="UniProtKB-EC"/>
</dbReference>
<comment type="catalytic activity">
    <reaction evidence="14">
        <text>succinyl-CoA + glycine + H(+) = 5-aminolevulinate + CO2 + CoA</text>
        <dbReference type="Rhea" id="RHEA:12921"/>
        <dbReference type="ChEBI" id="CHEBI:15378"/>
        <dbReference type="ChEBI" id="CHEBI:16526"/>
        <dbReference type="ChEBI" id="CHEBI:57287"/>
        <dbReference type="ChEBI" id="CHEBI:57292"/>
        <dbReference type="ChEBI" id="CHEBI:57305"/>
        <dbReference type="ChEBI" id="CHEBI:356416"/>
        <dbReference type="EC" id="2.3.1.37"/>
    </reaction>
</comment>
<dbReference type="FunFam" id="3.40.640.10:FF:000006">
    <property type="entry name" value="5-aminolevulinate synthase, mitochondrial"/>
    <property type="match status" value="1"/>
</dbReference>
<dbReference type="InterPro" id="IPR004839">
    <property type="entry name" value="Aminotransferase_I/II_large"/>
</dbReference>
<evidence type="ECO:0000256" key="5">
    <source>
        <dbReference type="ARBA" id="ARBA00013187"/>
    </source>
</evidence>
<dbReference type="PANTHER" id="PTHR13693:SF102">
    <property type="entry name" value="2-AMINO-3-KETOBUTYRATE COENZYME A LIGASE, MITOCHONDRIAL"/>
    <property type="match status" value="1"/>
</dbReference>
<evidence type="ECO:0000256" key="17">
    <source>
        <dbReference type="SAM" id="MobiDB-lite"/>
    </source>
</evidence>
<name>A0A939TMQ4_9MICO</name>
<feature type="region of interest" description="Disordered" evidence="17">
    <location>
        <begin position="35"/>
        <end position="58"/>
    </location>
</feature>
<reference evidence="19" key="1">
    <citation type="submission" date="2021-03" db="EMBL/GenBank/DDBJ databases">
        <title>Leucobacter chromiisoli sp. nov., isolated from chromium-containing soil of chemical plant.</title>
        <authorList>
            <person name="Xu Z."/>
        </authorList>
    </citation>
    <scope>NUCLEOTIDE SEQUENCE</scope>
    <source>
        <strain evidence="19">K 70/01</strain>
    </source>
</reference>
<dbReference type="GO" id="GO:0003870">
    <property type="term" value="F:5-aminolevulinate synthase activity"/>
    <property type="evidence" value="ECO:0007669"/>
    <property type="project" value="UniProtKB-EC"/>
</dbReference>
<keyword evidence="9" id="KW-0350">Heme biosynthesis</keyword>
<evidence type="ECO:0000256" key="4">
    <source>
        <dbReference type="ARBA" id="ARBA00011738"/>
    </source>
</evidence>
<evidence type="ECO:0000256" key="15">
    <source>
        <dbReference type="ARBA" id="ARBA00047715"/>
    </source>
</evidence>
<keyword evidence="7 19" id="KW-0808">Transferase</keyword>
<feature type="compositionally biased region" description="Low complexity" evidence="17">
    <location>
        <begin position="45"/>
        <end position="58"/>
    </location>
</feature>
<comment type="subunit">
    <text evidence="4">Homodimer.</text>
</comment>
<evidence type="ECO:0000256" key="7">
    <source>
        <dbReference type="ARBA" id="ARBA00022679"/>
    </source>
</evidence>
<dbReference type="InterPro" id="IPR050087">
    <property type="entry name" value="AON_synthase_class-II"/>
</dbReference>
<dbReference type="EMBL" id="JAGFBF010000003">
    <property type="protein sequence ID" value="MBO2989414.1"/>
    <property type="molecule type" value="Genomic_DNA"/>
</dbReference>
<evidence type="ECO:0000313" key="19">
    <source>
        <dbReference type="EMBL" id="MBO2989414.1"/>
    </source>
</evidence>
<dbReference type="InterPro" id="IPR015421">
    <property type="entry name" value="PyrdxlP-dep_Trfase_major"/>
</dbReference>
<keyword evidence="20" id="KW-1185">Reference proteome</keyword>
<comment type="similarity">
    <text evidence="3 16">Belongs to the class-II pyridoxal-phosphate-dependent aminotransferase family.</text>
</comment>
<dbReference type="PROSITE" id="PS00599">
    <property type="entry name" value="AA_TRANSFER_CLASS_2"/>
    <property type="match status" value="1"/>
</dbReference>
<gene>
    <name evidence="19" type="primary">hemA</name>
    <name evidence="19" type="ORF">J4H85_05315</name>
</gene>
<evidence type="ECO:0000256" key="1">
    <source>
        <dbReference type="ARBA" id="ARBA00001933"/>
    </source>
</evidence>
<dbReference type="InterPro" id="IPR015422">
    <property type="entry name" value="PyrdxlP-dep_Trfase_small"/>
</dbReference>
<evidence type="ECO:0000256" key="16">
    <source>
        <dbReference type="RuleBase" id="RU003693"/>
    </source>
</evidence>
<comment type="catalytic activity">
    <reaction evidence="15">
        <text>6-carboxyhexanoyl-[ACP] + L-alanine + H(+) = (8S)-8-amino-7-oxononanoate + holo-[ACP] + CO2</text>
        <dbReference type="Rhea" id="RHEA:42288"/>
        <dbReference type="Rhea" id="RHEA-COMP:9685"/>
        <dbReference type="Rhea" id="RHEA-COMP:9955"/>
        <dbReference type="ChEBI" id="CHEBI:15378"/>
        <dbReference type="ChEBI" id="CHEBI:16526"/>
        <dbReference type="ChEBI" id="CHEBI:57972"/>
        <dbReference type="ChEBI" id="CHEBI:64479"/>
        <dbReference type="ChEBI" id="CHEBI:78846"/>
        <dbReference type="ChEBI" id="CHEBI:149468"/>
        <dbReference type="EC" id="2.3.1.47"/>
    </reaction>
</comment>
<dbReference type="RefSeq" id="WP_208237614.1">
    <property type="nucleotide sequence ID" value="NZ_BAAAQU010000001.1"/>
</dbReference>
<evidence type="ECO:0000313" key="20">
    <source>
        <dbReference type="Proteomes" id="UP000668403"/>
    </source>
</evidence>
<sequence>MYQSIFEDAIADLKSTGQYRTFTHINRLADQHPQALMFGPGADGGSSAASDDASATTSSSDAHEITVWCSNDYLGMSTHPDVIGAMVATAQRYGAGAGGSRNIGGTSDLHRDLEQLLADWHGKEAGLSFPSGYSANDATLQCLVRLIPDLVIFSDELNHASIISGIRASRAEKRIFRHNDAGHLEELLSEYPAERPKIVVFESVYSMDGDVAPIAEIVEISERFGALTYIDEVHAVGMYGPGGSGVAAEVGMHDRIDIIQGTLAKGVGVSGGYITGRRALVDAVRSFAPGFIFTTAQAPGVVAAAMASIAHLRNSDAERHAQREAVARMRLELERVGIAVNPDTTTHILPIHVGDSALCRQAADRLLTVHGHYLQPINAPSVPRGTERFRINPTPNHSVEQMERLAGALREVFDHFGLPHGAAPVLRAA</sequence>
<evidence type="ECO:0000256" key="13">
    <source>
        <dbReference type="ARBA" id="ARBA00032773"/>
    </source>
</evidence>
<proteinExistence type="inferred from homology"/>
<evidence type="ECO:0000256" key="9">
    <source>
        <dbReference type="ARBA" id="ARBA00023133"/>
    </source>
</evidence>
<dbReference type="InterPro" id="IPR010961">
    <property type="entry name" value="4pyrrol_synth_NH2levulA_synth"/>
</dbReference>
<dbReference type="GO" id="GO:0030170">
    <property type="term" value="F:pyridoxal phosphate binding"/>
    <property type="evidence" value="ECO:0007669"/>
    <property type="project" value="InterPro"/>
</dbReference>
<accession>A0A939TMQ4</accession>
<evidence type="ECO:0000256" key="3">
    <source>
        <dbReference type="ARBA" id="ARBA00008392"/>
    </source>
</evidence>
<comment type="pathway">
    <text evidence="2">Porphyrin-containing compound metabolism; protoporphyrin-IX biosynthesis; 5-aminolevulinate from glycine: step 1/1.</text>
</comment>
<dbReference type="EC" id="2.3.1.37" evidence="6"/>
<feature type="domain" description="Aminotransferase class I/classII large" evidence="18">
    <location>
        <begin position="65"/>
        <end position="409"/>
    </location>
</feature>
<dbReference type="EC" id="2.3.1.47" evidence="5"/>
<dbReference type="Gene3D" id="3.40.640.10">
    <property type="entry name" value="Type I PLP-dependent aspartate aminotransferase-like (Major domain)"/>
    <property type="match status" value="1"/>
</dbReference>
<dbReference type="AlphaFoldDB" id="A0A939TMQ4"/>
<dbReference type="Pfam" id="PF00155">
    <property type="entry name" value="Aminotran_1_2"/>
    <property type="match status" value="1"/>
</dbReference>